<sequence length="200" mass="22963">MSIKLITQNLEEPISYSLGVIGQNNMELLIKNLGSIRNNNQTIDLTKKFYTFIGYNNSGKTLVSQLLWTIFNDDNIRKFSENTEIDSLVIDSEKPIKKITINQELIDEILNKFSQFIEKEVVNTYNLDASIKETIIGSNKLVFQANIKEFKDKSFRLTIVVGVNNDLGYLQISKRKGSLTINIKENNIPEKVFVKYPETF</sequence>
<evidence type="ECO:0000313" key="2">
    <source>
        <dbReference type="Proteomes" id="UP000192439"/>
    </source>
</evidence>
<name>A0AB33C0U7_MICA7</name>
<protein>
    <recommendedName>
        <fullName evidence="3">AAA domain-containing protein</fullName>
    </recommendedName>
</protein>
<dbReference type="Proteomes" id="UP000192439">
    <property type="component" value="Chromosome"/>
</dbReference>
<keyword evidence="2" id="KW-1185">Reference proteome</keyword>
<accession>A0AB33C0U7</accession>
<reference evidence="1 2" key="1">
    <citation type="journal article" date="2018" name="Harmful Algae">
        <title>The highly heterogeneous methylated genomes and diverse restriction-modification systems of bloom-forming Microcystis.</title>
        <authorList>
            <person name="Zhao L."/>
            <person name="Song Y."/>
            <person name="Li L."/>
            <person name="Gan N."/>
            <person name="Brand J.J."/>
            <person name="Song L."/>
        </authorList>
    </citation>
    <scope>NUCLEOTIDE SEQUENCE [LARGE SCALE GENOMIC DNA]</scope>
    <source>
        <strain evidence="1 2">PCC 7806SL</strain>
    </source>
</reference>
<proteinExistence type="predicted"/>
<gene>
    <name evidence="1" type="ORF">BH695_4240</name>
</gene>
<dbReference type="EMBL" id="CP020771">
    <property type="protein sequence ID" value="ARI83519.1"/>
    <property type="molecule type" value="Genomic_DNA"/>
</dbReference>
<evidence type="ECO:0000313" key="1">
    <source>
        <dbReference type="EMBL" id="ARI83519.1"/>
    </source>
</evidence>
<dbReference type="AlphaFoldDB" id="A0AB33C0U7"/>
<organism evidence="1 2">
    <name type="scientific">Microcystis aeruginosa PCC 7806SL</name>
    <dbReference type="NCBI Taxonomy" id="1903187"/>
    <lineage>
        <taxon>Bacteria</taxon>
        <taxon>Bacillati</taxon>
        <taxon>Cyanobacteriota</taxon>
        <taxon>Cyanophyceae</taxon>
        <taxon>Oscillatoriophycideae</taxon>
        <taxon>Chroococcales</taxon>
        <taxon>Microcystaceae</taxon>
        <taxon>Microcystis</taxon>
    </lineage>
</organism>
<evidence type="ECO:0008006" key="3">
    <source>
        <dbReference type="Google" id="ProtNLM"/>
    </source>
</evidence>